<dbReference type="PANTHER" id="PTHR42709">
    <property type="entry name" value="ALKALINE PHOSPHATASE LIKE PROTEIN"/>
    <property type="match status" value="1"/>
</dbReference>
<feature type="transmembrane region" description="Helical" evidence="2">
    <location>
        <begin position="175"/>
        <end position="196"/>
    </location>
</feature>
<protein>
    <submittedName>
        <fullName evidence="4">DedA family protein</fullName>
    </submittedName>
</protein>
<organism evidence="4 5">
    <name type="scientific">Alkalicoccobacillus porphyridii</name>
    <dbReference type="NCBI Taxonomy" id="2597270"/>
    <lineage>
        <taxon>Bacteria</taxon>
        <taxon>Bacillati</taxon>
        <taxon>Bacillota</taxon>
        <taxon>Bacilli</taxon>
        <taxon>Bacillales</taxon>
        <taxon>Bacillaceae</taxon>
        <taxon>Alkalicoccobacillus</taxon>
    </lineage>
</organism>
<dbReference type="InterPro" id="IPR032816">
    <property type="entry name" value="VTT_dom"/>
</dbReference>
<gene>
    <name evidence="4" type="ORF">FN960_19050</name>
</gene>
<dbReference type="AlphaFoldDB" id="A0A553ZU05"/>
<keyword evidence="2" id="KW-1133">Transmembrane helix</keyword>
<dbReference type="OrthoDB" id="9782291at2"/>
<keyword evidence="5" id="KW-1185">Reference proteome</keyword>
<dbReference type="PANTHER" id="PTHR42709:SF9">
    <property type="entry name" value="ALKALINE PHOSPHATASE LIKE PROTEIN"/>
    <property type="match status" value="1"/>
</dbReference>
<evidence type="ECO:0000313" key="4">
    <source>
        <dbReference type="EMBL" id="TSB44944.1"/>
    </source>
</evidence>
<evidence type="ECO:0000259" key="3">
    <source>
        <dbReference type="Pfam" id="PF09335"/>
    </source>
</evidence>
<dbReference type="EMBL" id="VLXZ01000017">
    <property type="protein sequence ID" value="TSB44944.1"/>
    <property type="molecule type" value="Genomic_DNA"/>
</dbReference>
<keyword evidence="2" id="KW-0472">Membrane</keyword>
<dbReference type="InterPro" id="IPR051311">
    <property type="entry name" value="DedA_domain"/>
</dbReference>
<dbReference type="GO" id="GO:0005886">
    <property type="term" value="C:plasma membrane"/>
    <property type="evidence" value="ECO:0007669"/>
    <property type="project" value="TreeGrafter"/>
</dbReference>
<dbReference type="Pfam" id="PF09335">
    <property type="entry name" value="VTT_dom"/>
    <property type="match status" value="1"/>
</dbReference>
<accession>A0A553ZU05</accession>
<comment type="caution">
    <text evidence="4">The sequence shown here is derived from an EMBL/GenBank/DDBJ whole genome shotgun (WGS) entry which is preliminary data.</text>
</comment>
<proteinExistence type="inferred from homology"/>
<dbReference type="Proteomes" id="UP000318521">
    <property type="component" value="Unassembled WGS sequence"/>
</dbReference>
<keyword evidence="2" id="KW-0812">Transmembrane</keyword>
<evidence type="ECO:0000256" key="2">
    <source>
        <dbReference type="SAM" id="Phobius"/>
    </source>
</evidence>
<feature type="domain" description="VTT" evidence="3">
    <location>
        <begin position="30"/>
        <end position="156"/>
    </location>
</feature>
<sequence length="209" mass="23651">MMEFVKELIASYGYFGIFFALVGGIVGLPIPDELLLIAVGYFAQAGQLHLILALLVSLLGSIIGISISYILGKRLGLPFLFAHGSKIFLSRKKIERAQTLFQKYGSFILIIGYFIPGVRHLTGYIAGISNMPFRKFSLYAYSGAFIWVHTFVLAGNYMQWWDLRRLNESILAHKFLFGSIIGFIIISSIACYVLYLNLKKRKLNRQYDT</sequence>
<feature type="transmembrane region" description="Helical" evidence="2">
    <location>
        <begin position="138"/>
        <end position="155"/>
    </location>
</feature>
<evidence type="ECO:0000313" key="5">
    <source>
        <dbReference type="Proteomes" id="UP000318521"/>
    </source>
</evidence>
<reference evidence="4 5" key="1">
    <citation type="submission" date="2019-07" db="EMBL/GenBank/DDBJ databases">
        <authorList>
            <person name="Park Y.J."/>
            <person name="Jeong S.E."/>
            <person name="Jung H.S."/>
        </authorList>
    </citation>
    <scope>NUCLEOTIDE SEQUENCE [LARGE SCALE GENOMIC DNA]</scope>
    <source>
        <strain evidence="5">P16(2019)</strain>
    </source>
</reference>
<feature type="transmembrane region" description="Helical" evidence="2">
    <location>
        <begin position="12"/>
        <end position="30"/>
    </location>
</feature>
<feature type="transmembrane region" description="Helical" evidence="2">
    <location>
        <begin position="50"/>
        <end position="71"/>
    </location>
</feature>
<name>A0A553ZU05_9BACI</name>
<evidence type="ECO:0000256" key="1">
    <source>
        <dbReference type="ARBA" id="ARBA00010792"/>
    </source>
</evidence>
<comment type="similarity">
    <text evidence="1">Belongs to the DedA family.</text>
</comment>